<evidence type="ECO:0008006" key="2">
    <source>
        <dbReference type="Google" id="ProtNLM"/>
    </source>
</evidence>
<dbReference type="InterPro" id="IPR029068">
    <property type="entry name" value="Glyas_Bleomycin-R_OHBP_Dase"/>
</dbReference>
<gene>
    <name evidence="1" type="ORF">LCGC14_3018610</name>
</gene>
<dbReference type="Gene3D" id="3.10.180.10">
    <property type="entry name" value="2,3-Dihydroxybiphenyl 1,2-Dioxygenase, domain 1"/>
    <property type="match status" value="1"/>
</dbReference>
<name>A0A0F8XIV8_9ZZZZ</name>
<accession>A0A0F8XIV8</accession>
<sequence length="126" mass="14833">MKIRHFGIPVWDINKEMNYYLTMGLEVVSDTTESVRIVKMKDRDGMVLELLKYESQGPGKEPHVAFTRDPEGNMIEIVQDKRSTSATITWLRKNPKYKLMQKKSNGKYYENLLECDWQELMEQLNA</sequence>
<organism evidence="1">
    <name type="scientific">marine sediment metagenome</name>
    <dbReference type="NCBI Taxonomy" id="412755"/>
    <lineage>
        <taxon>unclassified sequences</taxon>
        <taxon>metagenomes</taxon>
        <taxon>ecological metagenomes</taxon>
    </lineage>
</organism>
<evidence type="ECO:0000313" key="1">
    <source>
        <dbReference type="EMBL" id="KKK61010.1"/>
    </source>
</evidence>
<dbReference type="AlphaFoldDB" id="A0A0F8XIV8"/>
<proteinExistence type="predicted"/>
<dbReference type="EMBL" id="LAZR01062687">
    <property type="protein sequence ID" value="KKK61010.1"/>
    <property type="molecule type" value="Genomic_DNA"/>
</dbReference>
<comment type="caution">
    <text evidence="1">The sequence shown here is derived from an EMBL/GenBank/DDBJ whole genome shotgun (WGS) entry which is preliminary data.</text>
</comment>
<dbReference type="SUPFAM" id="SSF54593">
    <property type="entry name" value="Glyoxalase/Bleomycin resistance protein/Dihydroxybiphenyl dioxygenase"/>
    <property type="match status" value="1"/>
</dbReference>
<protein>
    <recommendedName>
        <fullName evidence="2">VOC domain-containing protein</fullName>
    </recommendedName>
</protein>
<reference evidence="1" key="1">
    <citation type="journal article" date="2015" name="Nature">
        <title>Complex archaea that bridge the gap between prokaryotes and eukaryotes.</title>
        <authorList>
            <person name="Spang A."/>
            <person name="Saw J.H."/>
            <person name="Jorgensen S.L."/>
            <person name="Zaremba-Niedzwiedzka K."/>
            <person name="Martijn J."/>
            <person name="Lind A.E."/>
            <person name="van Eijk R."/>
            <person name="Schleper C."/>
            <person name="Guy L."/>
            <person name="Ettema T.J."/>
        </authorList>
    </citation>
    <scope>NUCLEOTIDE SEQUENCE</scope>
</reference>